<organism evidence="3 6">
    <name type="scientific">Didymodactylos carnosus</name>
    <dbReference type="NCBI Taxonomy" id="1234261"/>
    <lineage>
        <taxon>Eukaryota</taxon>
        <taxon>Metazoa</taxon>
        <taxon>Spiralia</taxon>
        <taxon>Gnathifera</taxon>
        <taxon>Rotifera</taxon>
        <taxon>Eurotatoria</taxon>
        <taxon>Bdelloidea</taxon>
        <taxon>Philodinida</taxon>
        <taxon>Philodinidae</taxon>
        <taxon>Didymodactylos</taxon>
    </lineage>
</organism>
<reference evidence="3" key="1">
    <citation type="submission" date="2021-02" db="EMBL/GenBank/DDBJ databases">
        <authorList>
            <person name="Nowell W R."/>
        </authorList>
    </citation>
    <scope>NUCLEOTIDE SEQUENCE</scope>
</reference>
<dbReference type="EMBL" id="CAJNOQ010004298">
    <property type="protein sequence ID" value="CAF1053107.1"/>
    <property type="molecule type" value="Genomic_DNA"/>
</dbReference>
<keyword evidence="6" id="KW-1185">Reference proteome</keyword>
<dbReference type="Proteomes" id="UP000677228">
    <property type="component" value="Unassembled WGS sequence"/>
</dbReference>
<comment type="caution">
    <text evidence="3">The sequence shown here is derived from an EMBL/GenBank/DDBJ whole genome shotgun (WGS) entry which is preliminary data.</text>
</comment>
<gene>
    <name evidence="3" type="ORF">GPM918_LOCUS16388</name>
    <name evidence="2" type="ORF">OVA965_LOCUS6400</name>
    <name evidence="5" type="ORF">SRO942_LOCUS16388</name>
    <name evidence="4" type="ORF">TMI583_LOCUS6396</name>
</gene>
<keyword evidence="1" id="KW-0175">Coiled coil</keyword>
<dbReference type="OrthoDB" id="10454101at2759"/>
<dbReference type="EMBL" id="CAJNOK010001921">
    <property type="protein sequence ID" value="CAF0836104.1"/>
    <property type="molecule type" value="Genomic_DNA"/>
</dbReference>
<accession>A0A814KMS5</accession>
<sequence length="166" mass="19132">MTVIPDVFNDKLNYSCKTFADMVRLNEEMHAVVQKYELFGDSDKARKETWKFLDNFKMIEANLKQINESLLGEKSKLEDLKKKLNDINGQFENLVNENKSVSFLEDNVPKGLVTCYWCGMKPTTMNYYKNNQPTRSDQFGANGYSALCSRCSSAAKDQNWVFIGTY</sequence>
<evidence type="ECO:0000313" key="4">
    <source>
        <dbReference type="EMBL" id="CAF3620931.1"/>
    </source>
</evidence>
<dbReference type="EMBL" id="CAJOBA010001921">
    <property type="protein sequence ID" value="CAF3620931.1"/>
    <property type="molecule type" value="Genomic_DNA"/>
</dbReference>
<name>A0A814KMS5_9BILA</name>
<dbReference type="Proteomes" id="UP000681722">
    <property type="component" value="Unassembled WGS sequence"/>
</dbReference>
<evidence type="ECO:0000313" key="5">
    <source>
        <dbReference type="EMBL" id="CAF3822448.1"/>
    </source>
</evidence>
<dbReference type="Proteomes" id="UP000663829">
    <property type="component" value="Unassembled WGS sequence"/>
</dbReference>
<protein>
    <submittedName>
        <fullName evidence="3">Uncharacterized protein</fullName>
    </submittedName>
</protein>
<evidence type="ECO:0000313" key="3">
    <source>
        <dbReference type="EMBL" id="CAF1053107.1"/>
    </source>
</evidence>
<evidence type="ECO:0000256" key="1">
    <source>
        <dbReference type="SAM" id="Coils"/>
    </source>
</evidence>
<proteinExistence type="predicted"/>
<evidence type="ECO:0000313" key="6">
    <source>
        <dbReference type="Proteomes" id="UP000663829"/>
    </source>
</evidence>
<dbReference type="Proteomes" id="UP000682733">
    <property type="component" value="Unassembled WGS sequence"/>
</dbReference>
<dbReference type="AlphaFoldDB" id="A0A814KMS5"/>
<feature type="coiled-coil region" evidence="1">
    <location>
        <begin position="63"/>
        <end position="97"/>
    </location>
</feature>
<evidence type="ECO:0000313" key="2">
    <source>
        <dbReference type="EMBL" id="CAF0836104.1"/>
    </source>
</evidence>
<dbReference type="EMBL" id="CAJOBC010004298">
    <property type="protein sequence ID" value="CAF3822448.1"/>
    <property type="molecule type" value="Genomic_DNA"/>
</dbReference>